<dbReference type="InterPro" id="IPR021074">
    <property type="entry name" value="Formate_DH_dsu"/>
</dbReference>
<proteinExistence type="predicted"/>
<dbReference type="KEGG" id="pshq:F3W81_08935"/>
<gene>
    <name evidence="1" type="ORF">F3W81_08935</name>
</gene>
<dbReference type="Proteomes" id="UP000594118">
    <property type="component" value="Chromosome"/>
</dbReference>
<dbReference type="RefSeq" id="WP_193083242.1">
    <property type="nucleotide sequence ID" value="NZ_CP045201.1"/>
</dbReference>
<sequence length="72" mass="7928">MSPEKMVMMANQIATFFKSQPGRDQPERIADHLNDFWAPRMRAQFLEHVAAGGTGCDPLVVRAAGFVRVPAG</sequence>
<reference evidence="1 2" key="1">
    <citation type="submission" date="2019-10" db="EMBL/GenBank/DDBJ databases">
        <title>Pseudopuniceibacterium sp. HQ09 islated from Antarctica.</title>
        <authorList>
            <person name="Liao L."/>
            <person name="Su S."/>
            <person name="Chen B."/>
            <person name="Yu Y."/>
        </authorList>
    </citation>
    <scope>NUCLEOTIDE SEQUENCE [LARGE SCALE GENOMIC DNA]</scope>
    <source>
        <strain evidence="1 2">HQ09</strain>
    </source>
</reference>
<evidence type="ECO:0000313" key="2">
    <source>
        <dbReference type="Proteomes" id="UP000594118"/>
    </source>
</evidence>
<accession>A0A7L9WNE2</accession>
<dbReference type="AlphaFoldDB" id="A0A7L9WNE2"/>
<protein>
    <submittedName>
        <fullName evidence="1">Formate dehydrogenase</fullName>
    </submittedName>
</protein>
<evidence type="ECO:0000313" key="1">
    <source>
        <dbReference type="EMBL" id="QOL80926.1"/>
    </source>
</evidence>
<keyword evidence="2" id="KW-1185">Reference proteome</keyword>
<name>A0A7L9WNE2_9RHOB</name>
<dbReference type="Pfam" id="PF11390">
    <property type="entry name" value="FdsD"/>
    <property type="match status" value="1"/>
</dbReference>
<dbReference type="EMBL" id="CP045201">
    <property type="protein sequence ID" value="QOL80926.1"/>
    <property type="molecule type" value="Genomic_DNA"/>
</dbReference>
<organism evidence="1 2">
    <name type="scientific">Pseudooceanicola spongiae</name>
    <dbReference type="NCBI Taxonomy" id="2613965"/>
    <lineage>
        <taxon>Bacteria</taxon>
        <taxon>Pseudomonadati</taxon>
        <taxon>Pseudomonadota</taxon>
        <taxon>Alphaproteobacteria</taxon>
        <taxon>Rhodobacterales</taxon>
        <taxon>Paracoccaceae</taxon>
        <taxon>Pseudooceanicola</taxon>
    </lineage>
</organism>